<keyword evidence="1" id="KW-1185">Reference proteome</keyword>
<sequence>MLERWTYEFCYNNQVDTSVLDKPSLLSTAEKYAKNGRELLEMFFETGGSFNFFEDVEIRSSKVNYSNNSCLRGKNIVA</sequence>
<evidence type="ECO:0000313" key="1">
    <source>
        <dbReference type="Proteomes" id="UP000887577"/>
    </source>
</evidence>
<dbReference type="AlphaFoldDB" id="A0A914YCX3"/>
<accession>A0A914YCX3</accession>
<name>A0A914YCX3_9BILA</name>
<evidence type="ECO:0000313" key="2">
    <source>
        <dbReference type="WBParaSite" id="PSU_v2.g18085.t1"/>
    </source>
</evidence>
<protein>
    <submittedName>
        <fullName evidence="2">Uncharacterized protein</fullName>
    </submittedName>
</protein>
<proteinExistence type="predicted"/>
<dbReference type="Proteomes" id="UP000887577">
    <property type="component" value="Unplaced"/>
</dbReference>
<organism evidence="1 2">
    <name type="scientific">Panagrolaimus superbus</name>
    <dbReference type="NCBI Taxonomy" id="310955"/>
    <lineage>
        <taxon>Eukaryota</taxon>
        <taxon>Metazoa</taxon>
        <taxon>Ecdysozoa</taxon>
        <taxon>Nematoda</taxon>
        <taxon>Chromadorea</taxon>
        <taxon>Rhabditida</taxon>
        <taxon>Tylenchina</taxon>
        <taxon>Panagrolaimomorpha</taxon>
        <taxon>Panagrolaimoidea</taxon>
        <taxon>Panagrolaimidae</taxon>
        <taxon>Panagrolaimus</taxon>
    </lineage>
</organism>
<reference evidence="2" key="1">
    <citation type="submission" date="2022-11" db="UniProtKB">
        <authorList>
            <consortium name="WormBaseParasite"/>
        </authorList>
    </citation>
    <scope>IDENTIFICATION</scope>
</reference>
<dbReference type="WBParaSite" id="PSU_v2.g18085.t1">
    <property type="protein sequence ID" value="PSU_v2.g18085.t1"/>
    <property type="gene ID" value="PSU_v2.g18085"/>
</dbReference>